<comment type="function">
    <text evidence="4 5">Required for flagellar hook formation. May act as a scaffolding protein.</text>
</comment>
<dbReference type="RefSeq" id="WP_066609451.1">
    <property type="nucleotide sequence ID" value="NZ_LQQU01000002.1"/>
</dbReference>
<dbReference type="Pfam" id="PF03963">
    <property type="entry name" value="FlgD"/>
    <property type="match status" value="1"/>
</dbReference>
<dbReference type="InterPro" id="IPR005648">
    <property type="entry name" value="FlgD"/>
</dbReference>
<dbReference type="Proteomes" id="UP000076625">
    <property type="component" value="Unassembled WGS sequence"/>
</dbReference>
<dbReference type="Gene3D" id="2.30.30.910">
    <property type="match status" value="1"/>
</dbReference>
<dbReference type="Gene3D" id="2.60.40.4070">
    <property type="match status" value="1"/>
</dbReference>
<evidence type="ECO:0000256" key="2">
    <source>
        <dbReference type="ARBA" id="ARBA00016013"/>
    </source>
</evidence>
<dbReference type="OrthoDB" id="9785233at2"/>
<evidence type="ECO:0000256" key="4">
    <source>
        <dbReference type="ARBA" id="ARBA00024746"/>
    </source>
</evidence>
<dbReference type="EMBL" id="LQQU01000002">
    <property type="protein sequence ID" value="KZE35266.1"/>
    <property type="molecule type" value="Genomic_DNA"/>
</dbReference>
<keyword evidence="9" id="KW-1185">Reference proteome</keyword>
<dbReference type="AlphaFoldDB" id="A0A163DT20"/>
<evidence type="ECO:0000259" key="6">
    <source>
        <dbReference type="Pfam" id="PF13860"/>
    </source>
</evidence>
<proteinExistence type="inferred from homology"/>
<feature type="domain" description="FlgD Tudor-like" evidence="7">
    <location>
        <begin position="88"/>
        <end position="219"/>
    </location>
</feature>
<feature type="domain" description="FlgD/Vpr Ig-like" evidence="6">
    <location>
        <begin position="108"/>
        <end position="180"/>
    </location>
</feature>
<evidence type="ECO:0000259" key="7">
    <source>
        <dbReference type="Pfam" id="PF13861"/>
    </source>
</evidence>
<organism evidence="8 9">
    <name type="scientific">Crenobacter luteus</name>
    <dbReference type="NCBI Taxonomy" id="1452487"/>
    <lineage>
        <taxon>Bacteria</taxon>
        <taxon>Pseudomonadati</taxon>
        <taxon>Pseudomonadota</taxon>
        <taxon>Betaproteobacteria</taxon>
        <taxon>Neisseriales</taxon>
        <taxon>Neisseriaceae</taxon>
        <taxon>Crenobacter</taxon>
    </lineage>
</organism>
<gene>
    <name evidence="8" type="ORF">AVW16_04415</name>
</gene>
<dbReference type="Pfam" id="PF13861">
    <property type="entry name" value="FLgD_tudor"/>
    <property type="match status" value="1"/>
</dbReference>
<protein>
    <recommendedName>
        <fullName evidence="2 5">Basal-body rod modification protein FlgD</fullName>
    </recommendedName>
</protein>
<evidence type="ECO:0000256" key="1">
    <source>
        <dbReference type="ARBA" id="ARBA00010577"/>
    </source>
</evidence>
<dbReference type="InterPro" id="IPR025963">
    <property type="entry name" value="FLgD_Tudor"/>
</dbReference>
<keyword evidence="3 5" id="KW-1005">Bacterial flagellum biogenesis</keyword>
<name>A0A163DT20_9NEIS</name>
<dbReference type="InterPro" id="IPR025965">
    <property type="entry name" value="FlgD/Vpr_Ig-like"/>
</dbReference>
<evidence type="ECO:0000256" key="3">
    <source>
        <dbReference type="ARBA" id="ARBA00022795"/>
    </source>
</evidence>
<accession>A0A163DT20</accession>
<evidence type="ECO:0000313" key="8">
    <source>
        <dbReference type="EMBL" id="KZE35266.1"/>
    </source>
</evidence>
<comment type="caution">
    <text evidence="8">The sequence shown here is derived from an EMBL/GenBank/DDBJ whole genome shotgun (WGS) entry which is preliminary data.</text>
</comment>
<dbReference type="GO" id="GO:0044781">
    <property type="term" value="P:bacterial-type flagellum organization"/>
    <property type="evidence" value="ECO:0007669"/>
    <property type="project" value="UniProtKB-UniRule"/>
</dbReference>
<comment type="similarity">
    <text evidence="1 5">Belongs to the FlgD family.</text>
</comment>
<dbReference type="STRING" id="1452487.AVW16_04415"/>
<sequence length="224" mass="23330">MATIDQSLLNKINGATGTSASGKDVNSADAIQDRFLKLFTTQLRAQDPLNPMDNSQMTAQMSQISTVTGLEKLNQSMASLTQAQMAAQSLTAAGLIGRSVLVADNGLTLKGGEVRGAVGLTQSADQLRIEVKDSKGSVVDSFDIAQPGSGLTYFNWDGKNAAGETLPDGEYSFSVSATKAGKAIEATALSYQQVRSVGIDGLTPNLALSNGRRVTLDTVVEVAA</sequence>
<evidence type="ECO:0000256" key="5">
    <source>
        <dbReference type="RuleBase" id="RU362076"/>
    </source>
</evidence>
<evidence type="ECO:0000313" key="9">
    <source>
        <dbReference type="Proteomes" id="UP000076625"/>
    </source>
</evidence>
<reference evidence="9" key="1">
    <citation type="submission" date="2016-01" db="EMBL/GenBank/DDBJ databases">
        <title>Draft genome of Chromobacterium sp. F49.</title>
        <authorList>
            <person name="Hong K.W."/>
        </authorList>
    </citation>
    <scope>NUCLEOTIDE SEQUENCE [LARGE SCALE GENOMIC DNA]</scope>
    <source>
        <strain evidence="9">CN10</strain>
    </source>
</reference>
<dbReference type="Pfam" id="PF13860">
    <property type="entry name" value="FlgD_ig"/>
    <property type="match status" value="1"/>
</dbReference>